<dbReference type="AlphaFoldDB" id="A0A5E4QFH4"/>
<protein>
    <submittedName>
        <fullName evidence="1">Uncharacterized protein</fullName>
    </submittedName>
</protein>
<feature type="non-terminal residue" evidence="1">
    <location>
        <position position="1"/>
    </location>
</feature>
<evidence type="ECO:0000313" key="1">
    <source>
        <dbReference type="EMBL" id="VVC97025.1"/>
    </source>
</evidence>
<sequence>RIGIENTINLKLCTETNLLKSSLSSLQCVPLITMPLFHKIYST</sequence>
<dbReference type="Proteomes" id="UP000324832">
    <property type="component" value="Unassembled WGS sequence"/>
</dbReference>
<dbReference type="EMBL" id="FZQP02002990">
    <property type="protein sequence ID" value="VVC97025.1"/>
    <property type="molecule type" value="Genomic_DNA"/>
</dbReference>
<name>A0A5E4QFH4_9NEOP</name>
<accession>A0A5E4QFH4</accession>
<reference evidence="1 2" key="1">
    <citation type="submission" date="2017-07" db="EMBL/GenBank/DDBJ databases">
        <authorList>
            <person name="Talla V."/>
            <person name="Backstrom N."/>
        </authorList>
    </citation>
    <scope>NUCLEOTIDE SEQUENCE [LARGE SCALE GENOMIC DNA]</scope>
</reference>
<proteinExistence type="predicted"/>
<gene>
    <name evidence="1" type="ORF">LSINAPIS_LOCUS8400</name>
</gene>
<evidence type="ECO:0000313" key="2">
    <source>
        <dbReference type="Proteomes" id="UP000324832"/>
    </source>
</evidence>
<organism evidence="1 2">
    <name type="scientific">Leptidea sinapis</name>
    <dbReference type="NCBI Taxonomy" id="189913"/>
    <lineage>
        <taxon>Eukaryota</taxon>
        <taxon>Metazoa</taxon>
        <taxon>Ecdysozoa</taxon>
        <taxon>Arthropoda</taxon>
        <taxon>Hexapoda</taxon>
        <taxon>Insecta</taxon>
        <taxon>Pterygota</taxon>
        <taxon>Neoptera</taxon>
        <taxon>Endopterygota</taxon>
        <taxon>Lepidoptera</taxon>
        <taxon>Glossata</taxon>
        <taxon>Ditrysia</taxon>
        <taxon>Papilionoidea</taxon>
        <taxon>Pieridae</taxon>
        <taxon>Dismorphiinae</taxon>
        <taxon>Leptidea</taxon>
    </lineage>
</organism>
<keyword evidence="2" id="KW-1185">Reference proteome</keyword>